<evidence type="ECO:0000256" key="4">
    <source>
        <dbReference type="ARBA" id="ARBA00022857"/>
    </source>
</evidence>
<protein>
    <submittedName>
        <fullName evidence="7">2,4-dienoyl-CoA reductase-like NADH-dependent reductase (Old Yellow Enzyme family)</fullName>
    </submittedName>
</protein>
<comment type="caution">
    <text evidence="7">The sequence shown here is derived from an EMBL/GenBank/DDBJ whole genome shotgun (WGS) entry which is preliminary data.</text>
</comment>
<dbReference type="PANTHER" id="PTHR43303:SF4">
    <property type="entry name" value="NADPH DEHYDROGENASE C23G7.10C-RELATED"/>
    <property type="match status" value="1"/>
</dbReference>
<evidence type="ECO:0000256" key="3">
    <source>
        <dbReference type="ARBA" id="ARBA00022643"/>
    </source>
</evidence>
<dbReference type="GO" id="GO:0003959">
    <property type="term" value="F:NADPH dehydrogenase activity"/>
    <property type="evidence" value="ECO:0007669"/>
    <property type="project" value="InterPro"/>
</dbReference>
<name>A0A7W7ADG9_9SPHN</name>
<dbReference type="Proteomes" id="UP000538566">
    <property type="component" value="Unassembled WGS sequence"/>
</dbReference>
<dbReference type="CDD" id="cd02932">
    <property type="entry name" value="OYE_YqiM_FMN"/>
    <property type="match status" value="1"/>
</dbReference>
<keyword evidence="3" id="KW-0288">FMN</keyword>
<evidence type="ECO:0000259" key="6">
    <source>
        <dbReference type="Pfam" id="PF00724"/>
    </source>
</evidence>
<keyword evidence="8" id="KW-1185">Reference proteome</keyword>
<dbReference type="InterPro" id="IPR001155">
    <property type="entry name" value="OxRdtase_FMN_N"/>
</dbReference>
<dbReference type="Gene3D" id="3.20.20.70">
    <property type="entry name" value="Aldolase class I"/>
    <property type="match status" value="1"/>
</dbReference>
<keyword evidence="4" id="KW-0521">NADP</keyword>
<dbReference type="EMBL" id="JACHOA010000006">
    <property type="protein sequence ID" value="MBB4615055.1"/>
    <property type="molecule type" value="Genomic_DNA"/>
</dbReference>
<evidence type="ECO:0000256" key="5">
    <source>
        <dbReference type="ARBA" id="ARBA00023002"/>
    </source>
</evidence>
<organism evidence="7 8">
    <name type="scientific">Novosphingobium taihuense</name>
    <dbReference type="NCBI Taxonomy" id="260085"/>
    <lineage>
        <taxon>Bacteria</taxon>
        <taxon>Pseudomonadati</taxon>
        <taxon>Pseudomonadota</taxon>
        <taxon>Alphaproteobacteria</taxon>
        <taxon>Sphingomonadales</taxon>
        <taxon>Sphingomonadaceae</taxon>
        <taxon>Novosphingobium</taxon>
    </lineage>
</organism>
<gene>
    <name evidence="7" type="ORF">GGR37_003345</name>
</gene>
<comment type="cofactor">
    <cofactor evidence="1">
        <name>FMN</name>
        <dbReference type="ChEBI" id="CHEBI:58210"/>
    </cofactor>
</comment>
<dbReference type="Pfam" id="PF00724">
    <property type="entry name" value="Oxidored_FMN"/>
    <property type="match status" value="1"/>
</dbReference>
<dbReference type="GO" id="GO:0050661">
    <property type="term" value="F:NADP binding"/>
    <property type="evidence" value="ECO:0007669"/>
    <property type="project" value="InterPro"/>
</dbReference>
<dbReference type="SUPFAM" id="SSF51395">
    <property type="entry name" value="FMN-linked oxidoreductases"/>
    <property type="match status" value="1"/>
</dbReference>
<dbReference type="GO" id="GO:0010181">
    <property type="term" value="F:FMN binding"/>
    <property type="evidence" value="ECO:0007669"/>
    <property type="project" value="InterPro"/>
</dbReference>
<feature type="domain" description="NADH:flavin oxidoreductase/NADH oxidase N-terminal" evidence="6">
    <location>
        <begin position="10"/>
        <end position="353"/>
    </location>
</feature>
<evidence type="ECO:0000313" key="8">
    <source>
        <dbReference type="Proteomes" id="UP000538566"/>
    </source>
</evidence>
<dbReference type="InterPro" id="IPR013785">
    <property type="entry name" value="Aldolase_TIM"/>
</dbReference>
<dbReference type="InterPro" id="IPR044152">
    <property type="entry name" value="YqjM-like"/>
</dbReference>
<dbReference type="RefSeq" id="WP_220094569.1">
    <property type="nucleotide sequence ID" value="NZ_JACHOA010000006.1"/>
</dbReference>
<dbReference type="AlphaFoldDB" id="A0A7W7ADG9"/>
<proteinExistence type="predicted"/>
<evidence type="ECO:0000313" key="7">
    <source>
        <dbReference type="EMBL" id="MBB4615055.1"/>
    </source>
</evidence>
<reference evidence="7 8" key="1">
    <citation type="submission" date="2020-08" db="EMBL/GenBank/DDBJ databases">
        <title>Genomic Encyclopedia of Type Strains, Phase IV (KMG-IV): sequencing the most valuable type-strain genomes for metagenomic binning, comparative biology and taxonomic classification.</title>
        <authorList>
            <person name="Goeker M."/>
        </authorList>
    </citation>
    <scope>NUCLEOTIDE SEQUENCE [LARGE SCALE GENOMIC DNA]</scope>
    <source>
        <strain evidence="7 8">DSM 17507</strain>
    </source>
</reference>
<sequence length="398" mass="43053">MNNADVACLLFAPLTIRGFTAPNRVMVSPMQQYASDDSGKANDLHLVQLGRFAMGGAGMVIAEATAIEPIGRMSHTDLGLWSDEQIEPLARVASFISSQGSIPGIQLVHAGRKASMQAPWDGMGPLTQADMARGEAPWETIGPSAISPGPGWQVPLEMTGADIIRNVGLWASAARRAADAGFRIIDLHGAHGYLLHAFLSPISNHRTDRYGGSLENRMRFPLEVVSAIRAAIPADCALFYRLSVLDGIEGGWTVEDSLIFCRELLALGVDVIDCSSGGAISDRTSDVRVRRGYAFHAPYSRAMRDGLDDGLVATVGLIVDPHQAEAILRSGDADIVAIGRELLADPNWTHHARNVLLGESYDDWPQEAGWWLDKRVGALRKLQDSGETPMTRYQDSTM</sequence>
<evidence type="ECO:0000256" key="2">
    <source>
        <dbReference type="ARBA" id="ARBA00022630"/>
    </source>
</evidence>
<dbReference type="PANTHER" id="PTHR43303">
    <property type="entry name" value="NADPH DEHYDROGENASE C23G7.10C-RELATED"/>
    <property type="match status" value="1"/>
</dbReference>
<keyword evidence="5" id="KW-0560">Oxidoreductase</keyword>
<keyword evidence="2" id="KW-0285">Flavoprotein</keyword>
<accession>A0A7W7ADG9</accession>
<evidence type="ECO:0000256" key="1">
    <source>
        <dbReference type="ARBA" id="ARBA00001917"/>
    </source>
</evidence>